<evidence type="ECO:0000256" key="1">
    <source>
        <dbReference type="SAM" id="MobiDB-lite"/>
    </source>
</evidence>
<dbReference type="Proteomes" id="UP001144451">
    <property type="component" value="Unassembled WGS sequence"/>
</dbReference>
<reference evidence="2" key="1">
    <citation type="submission" date="2022-12" db="EMBL/GenBank/DDBJ databases">
        <title>Reference genome sequencing for broad-spectrum identification of bacterial and archaeal isolates by mass spectrometry.</title>
        <authorList>
            <person name="Sekiguchi Y."/>
            <person name="Tourlousse D.M."/>
        </authorList>
    </citation>
    <scope>NUCLEOTIDE SEQUENCE</scope>
    <source>
        <strain evidence="2">5-2</strain>
    </source>
</reference>
<dbReference type="EMBL" id="BSDQ01000001">
    <property type="protein sequence ID" value="GLI32480.1"/>
    <property type="molecule type" value="Genomic_DNA"/>
</dbReference>
<organism evidence="2 3">
    <name type="scientific">Brachybacterium conglomeratum</name>
    <dbReference type="NCBI Taxonomy" id="47846"/>
    <lineage>
        <taxon>Bacteria</taxon>
        <taxon>Bacillati</taxon>
        <taxon>Actinomycetota</taxon>
        <taxon>Actinomycetes</taxon>
        <taxon>Micrococcales</taxon>
        <taxon>Dermabacteraceae</taxon>
        <taxon>Brachybacterium</taxon>
    </lineage>
</organism>
<name>A0ABQ5RKX1_9MICO</name>
<protein>
    <submittedName>
        <fullName evidence="2">Uncharacterized protein</fullName>
    </submittedName>
</protein>
<keyword evidence="3" id="KW-1185">Reference proteome</keyword>
<feature type="region of interest" description="Disordered" evidence="1">
    <location>
        <begin position="1"/>
        <end position="21"/>
    </location>
</feature>
<accession>A0ABQ5RKX1</accession>
<proteinExistence type="predicted"/>
<gene>
    <name evidence="2" type="ORF">BCONGLO52_33210</name>
</gene>
<sequence>MAASLSGTITGPPRYTTIGDSTESHCAGVAGPEELCGPSTVPHTNACGGNRAIARLLEVVGEEPGECLRGPCATDLYVEVRGFRAQSLNVQPSRDGCWKAGPSVVGDVESADP</sequence>
<evidence type="ECO:0000313" key="2">
    <source>
        <dbReference type="EMBL" id="GLI32480.1"/>
    </source>
</evidence>
<comment type="caution">
    <text evidence="2">The sequence shown here is derived from an EMBL/GenBank/DDBJ whole genome shotgun (WGS) entry which is preliminary data.</text>
</comment>
<evidence type="ECO:0000313" key="3">
    <source>
        <dbReference type="Proteomes" id="UP001144451"/>
    </source>
</evidence>